<organism evidence="2 3">
    <name type="scientific">Hallella faecis</name>
    <dbReference type="NCBI Taxonomy" id="2841596"/>
    <lineage>
        <taxon>Bacteria</taxon>
        <taxon>Pseudomonadati</taxon>
        <taxon>Bacteroidota</taxon>
        <taxon>Bacteroidia</taxon>
        <taxon>Bacteroidales</taxon>
        <taxon>Prevotellaceae</taxon>
        <taxon>Hallella</taxon>
    </lineage>
</organism>
<feature type="compositionally biased region" description="Polar residues" evidence="1">
    <location>
        <begin position="180"/>
        <end position="191"/>
    </location>
</feature>
<proteinExistence type="predicted"/>
<dbReference type="RefSeq" id="WP_215760833.1">
    <property type="nucleotide sequence ID" value="NZ_JAHKBE010000080.1"/>
</dbReference>
<feature type="compositionally biased region" description="Basic residues" evidence="1">
    <location>
        <begin position="192"/>
        <end position="201"/>
    </location>
</feature>
<accession>A0ABV1FTL4</accession>
<evidence type="ECO:0000256" key="1">
    <source>
        <dbReference type="SAM" id="MobiDB-lite"/>
    </source>
</evidence>
<comment type="caution">
    <text evidence="2">The sequence shown here is derived from an EMBL/GenBank/DDBJ whole genome shotgun (WGS) entry which is preliminary data.</text>
</comment>
<name>A0ABV1FTL4_9BACT</name>
<reference evidence="2 3" key="1">
    <citation type="submission" date="2024-04" db="EMBL/GenBank/DDBJ databases">
        <title>Human intestinal bacterial collection.</title>
        <authorList>
            <person name="Pauvert C."/>
            <person name="Hitch T.C.A."/>
            <person name="Clavel T."/>
        </authorList>
    </citation>
    <scope>NUCLEOTIDE SEQUENCE [LARGE SCALE GENOMIC DNA]</scope>
    <source>
        <strain evidence="2 3">CLA-AA-H145</strain>
    </source>
</reference>
<keyword evidence="3" id="KW-1185">Reference proteome</keyword>
<dbReference type="Proteomes" id="UP001487296">
    <property type="component" value="Unassembled WGS sequence"/>
</dbReference>
<dbReference type="EMBL" id="JBBNFP010000076">
    <property type="protein sequence ID" value="MEQ2487752.1"/>
    <property type="molecule type" value="Genomic_DNA"/>
</dbReference>
<feature type="compositionally biased region" description="Basic residues" evidence="1">
    <location>
        <begin position="209"/>
        <end position="221"/>
    </location>
</feature>
<evidence type="ECO:0000313" key="3">
    <source>
        <dbReference type="Proteomes" id="UP001487296"/>
    </source>
</evidence>
<sequence length="221" mass="25423">MWKKLIWTAVLAIVPYTKGFCQANLNGILSSYSSNIKVCNAPYANSCIYETNYVRVEQSDDYLVIQYGFAWDSERNDYISKNSLRVNLRTSTFYTGMWYNSFGRWDHVGNKNVLTIEDENGIDLYITGTQSYNQGAKRNLINSICFDMGTEPVANKVLNEFLNLQKGYKEKDPWLQPVVTQKEQINSNSPKKNSHKARTVKKQVPNNKRVVRKTKSGKYGQ</sequence>
<feature type="region of interest" description="Disordered" evidence="1">
    <location>
        <begin position="180"/>
        <end position="221"/>
    </location>
</feature>
<gene>
    <name evidence="2" type="ORF">AAAT34_11970</name>
</gene>
<protein>
    <submittedName>
        <fullName evidence="2">Uncharacterized protein</fullName>
    </submittedName>
</protein>
<evidence type="ECO:0000313" key="2">
    <source>
        <dbReference type="EMBL" id="MEQ2487752.1"/>
    </source>
</evidence>